<evidence type="ECO:0000256" key="1">
    <source>
        <dbReference type="SAM" id="Phobius"/>
    </source>
</evidence>
<sequence length="422" mass="47332">MEMEEEIMLDQLLRSRWFVRIISFMLAVLLFLGITLDSPQSKPSTNPFLTLFSSSKDPKAFEEVDLVSYYDEEKYVVTGLPEKISIYLEGSESLITKAKLATNYEAYVDLNGYKEGTHQVPVMHRNIPGQLTVKTDPEHVTITIEEKVSKLAPVEVQVINESKLPLGYAYETPIVYPNSITVTGAKSQVNKIALIKGYINIAFAKESIDTSVPLFIYDSQGNELKNLDVYPAVIDVRVPITSPYKSVPIRVKEINSLPKGLSLVSITVEPNTVIIYGQKEDIDRYEYIDGKMLNLRTINEDTVFTFDVPVPDKISIVKPEKIKVKVQVAKQEEKTFEDVSIKVKGLSQGLKASFITPSDGVLDVNLLGAQSILEDVTIADFDIFVDLSQLVTGEHIVNIEFNGPQYVKWEAHTFKAKVKITE</sequence>
<reference evidence="2 3" key="2">
    <citation type="submission" date="2017-09" db="EMBL/GenBank/DDBJ databases">
        <title>Bacillus patelloidae sp. nov., isolated from the intestinal tract of a marine limpet.</title>
        <authorList>
            <person name="Liu R."/>
            <person name="Dong C."/>
            <person name="Shao Z."/>
        </authorList>
    </citation>
    <scope>NUCLEOTIDE SEQUENCE [LARGE SCALE GENOMIC DNA]</scope>
    <source>
        <strain evidence="2 3">SA5d-4</strain>
    </source>
</reference>
<feature type="transmembrane region" description="Helical" evidence="1">
    <location>
        <begin position="17"/>
        <end position="36"/>
    </location>
</feature>
<dbReference type="Pfam" id="PF07949">
    <property type="entry name" value="YbbR"/>
    <property type="match status" value="3"/>
</dbReference>
<dbReference type="Gene3D" id="2.170.120.30">
    <property type="match status" value="2"/>
</dbReference>
<dbReference type="PANTHER" id="PTHR37804:SF1">
    <property type="entry name" value="CDAA REGULATORY PROTEIN CDAR"/>
    <property type="match status" value="1"/>
</dbReference>
<organism evidence="2 3">
    <name type="scientific">Lottiidibacillus patelloidae</name>
    <dbReference type="NCBI Taxonomy" id="2670334"/>
    <lineage>
        <taxon>Bacteria</taxon>
        <taxon>Bacillati</taxon>
        <taxon>Bacillota</taxon>
        <taxon>Bacilli</taxon>
        <taxon>Bacillales</taxon>
        <taxon>Bacillaceae</taxon>
        <taxon>Lottiidibacillus</taxon>
    </lineage>
</organism>
<dbReference type="PANTHER" id="PTHR37804">
    <property type="entry name" value="CDAA REGULATORY PROTEIN CDAR"/>
    <property type="match status" value="1"/>
</dbReference>
<keyword evidence="1" id="KW-0472">Membrane</keyword>
<keyword evidence="1" id="KW-0812">Transmembrane</keyword>
<keyword evidence="1" id="KW-1133">Transmembrane helix</keyword>
<evidence type="ECO:0000313" key="2">
    <source>
        <dbReference type="EMBL" id="OZM55786.1"/>
    </source>
</evidence>
<dbReference type="Gene3D" id="2.170.120.40">
    <property type="entry name" value="YbbR-like domain"/>
    <property type="match status" value="2"/>
</dbReference>
<dbReference type="InterPro" id="IPR012505">
    <property type="entry name" value="YbbR"/>
</dbReference>
<accession>A0A263BRD3</accession>
<dbReference type="AlphaFoldDB" id="A0A263BRD3"/>
<dbReference type="EMBL" id="NPIA01000013">
    <property type="protein sequence ID" value="OZM55786.1"/>
    <property type="molecule type" value="Genomic_DNA"/>
</dbReference>
<reference evidence="3" key="1">
    <citation type="submission" date="2017-08" db="EMBL/GenBank/DDBJ databases">
        <authorList>
            <person name="Huang Z."/>
        </authorList>
    </citation>
    <scope>NUCLEOTIDE SEQUENCE [LARGE SCALE GENOMIC DNA]</scope>
    <source>
        <strain evidence="3">SA5d-4</strain>
    </source>
</reference>
<evidence type="ECO:0000313" key="3">
    <source>
        <dbReference type="Proteomes" id="UP000217083"/>
    </source>
</evidence>
<dbReference type="Proteomes" id="UP000217083">
    <property type="component" value="Unassembled WGS sequence"/>
</dbReference>
<name>A0A263BRD3_9BACI</name>
<comment type="caution">
    <text evidence="2">The sequence shown here is derived from an EMBL/GenBank/DDBJ whole genome shotgun (WGS) entry which is preliminary data.</text>
</comment>
<evidence type="ECO:0008006" key="4">
    <source>
        <dbReference type="Google" id="ProtNLM"/>
    </source>
</evidence>
<protein>
    <recommendedName>
        <fullName evidence="4">YbbR-like domain-containing protein</fullName>
    </recommendedName>
</protein>
<dbReference type="InterPro" id="IPR053154">
    <property type="entry name" value="c-di-AMP_regulator"/>
</dbReference>
<keyword evidence="3" id="KW-1185">Reference proteome</keyword>
<proteinExistence type="predicted"/>
<gene>
    <name evidence="2" type="ORF">CIB95_15605</name>
</gene>